<comment type="caution">
    <text evidence="11">Lacks conserved residue(s) required for the propagation of feature annotation.</text>
</comment>
<keyword evidence="9 11" id="KW-0413">Isomerase</keyword>
<evidence type="ECO:0000256" key="10">
    <source>
        <dbReference type="ARBA" id="ARBA00025810"/>
    </source>
</evidence>
<dbReference type="GO" id="GO:0008299">
    <property type="term" value="P:isoprenoid biosynthetic process"/>
    <property type="evidence" value="ECO:0007669"/>
    <property type="project" value="UniProtKB-UniRule"/>
</dbReference>
<feature type="binding site" evidence="11">
    <location>
        <begin position="8"/>
        <end position="9"/>
    </location>
    <ligand>
        <name>substrate</name>
    </ligand>
</feature>
<dbReference type="HAMAP" id="MF_00354">
    <property type="entry name" value="Idi_2"/>
    <property type="match status" value="1"/>
</dbReference>
<reference evidence="13 14" key="1">
    <citation type="journal article" date="2015" name="Genome Announc.">
        <title>Expanding the biotechnology potential of lactobacilli through comparative genomics of 213 strains and associated genera.</title>
        <authorList>
            <person name="Sun Z."/>
            <person name="Harris H.M."/>
            <person name="McCann A."/>
            <person name="Guo C."/>
            <person name="Argimon S."/>
            <person name="Zhang W."/>
            <person name="Yang X."/>
            <person name="Jeffery I.B."/>
            <person name="Cooney J.C."/>
            <person name="Kagawa T.F."/>
            <person name="Liu W."/>
            <person name="Song Y."/>
            <person name="Salvetti E."/>
            <person name="Wrobel A."/>
            <person name="Rasinkangas P."/>
            <person name="Parkhill J."/>
            <person name="Rea M.C."/>
            <person name="O'Sullivan O."/>
            <person name="Ritari J."/>
            <person name="Douillard F.P."/>
            <person name="Paul Ross R."/>
            <person name="Yang R."/>
            <person name="Briner A.E."/>
            <person name="Felis G.E."/>
            <person name="de Vos W.M."/>
            <person name="Barrangou R."/>
            <person name="Klaenhammer T.R."/>
            <person name="Caufield P.W."/>
            <person name="Cui Y."/>
            <person name="Zhang H."/>
            <person name="O'Toole P.W."/>
        </authorList>
    </citation>
    <scope>NUCLEOTIDE SEQUENCE [LARGE SCALE GENOMIC DNA]</scope>
    <source>
        <strain evidence="13 14">DSM 20634</strain>
    </source>
</reference>
<evidence type="ECO:0000256" key="3">
    <source>
        <dbReference type="ARBA" id="ARBA00022630"/>
    </source>
</evidence>
<dbReference type="GO" id="GO:0005737">
    <property type="term" value="C:cytoplasm"/>
    <property type="evidence" value="ECO:0007669"/>
    <property type="project" value="UniProtKB-SubCell"/>
</dbReference>
<evidence type="ECO:0000256" key="4">
    <source>
        <dbReference type="ARBA" id="ARBA00022643"/>
    </source>
</evidence>
<evidence type="ECO:0000256" key="1">
    <source>
        <dbReference type="ARBA" id="ARBA00001917"/>
    </source>
</evidence>
<feature type="binding site" evidence="11">
    <location>
        <position position="212"/>
    </location>
    <ligand>
        <name>FMN</name>
        <dbReference type="ChEBI" id="CHEBI:58210"/>
    </ligand>
</feature>
<dbReference type="InterPro" id="IPR013785">
    <property type="entry name" value="Aldolase_TIM"/>
</dbReference>
<evidence type="ECO:0000256" key="6">
    <source>
        <dbReference type="ARBA" id="ARBA00022842"/>
    </source>
</evidence>
<evidence type="ECO:0000313" key="13">
    <source>
        <dbReference type="EMBL" id="KRM62600.1"/>
    </source>
</evidence>
<proteinExistence type="inferred from homology"/>
<keyword evidence="7 11" id="KW-0521">NADP</keyword>
<dbReference type="PIRSF" id="PIRSF003314">
    <property type="entry name" value="IPP_isomerase"/>
    <property type="match status" value="1"/>
</dbReference>
<protein>
    <recommendedName>
        <fullName evidence="11">Isopentenyl-diphosphate delta-isomerase</fullName>
        <shortName evidence="11">IPP isomerase</shortName>
        <ecNumber evidence="11">5.3.3.2</ecNumber>
    </recommendedName>
    <alternativeName>
        <fullName evidence="11">Isopentenyl diphosphate:dimethylallyl diphosphate isomerase</fullName>
    </alternativeName>
    <alternativeName>
        <fullName evidence="11">Isopentenyl pyrophosphate isomerase</fullName>
    </alternativeName>
    <alternativeName>
        <fullName evidence="11">Type 2 isopentenyl diphosphate isomerase</fullName>
        <shortName evidence="11">IDI-2</shortName>
    </alternativeName>
</protein>
<evidence type="ECO:0000259" key="12">
    <source>
        <dbReference type="Pfam" id="PF01070"/>
    </source>
</evidence>
<dbReference type="GO" id="GO:0016491">
    <property type="term" value="F:oxidoreductase activity"/>
    <property type="evidence" value="ECO:0007669"/>
    <property type="project" value="InterPro"/>
</dbReference>
<name>A0A0R2A5Q7_9LACO</name>
<dbReference type="Proteomes" id="UP000051733">
    <property type="component" value="Unassembled WGS sequence"/>
</dbReference>
<dbReference type="GO" id="GO:0010181">
    <property type="term" value="F:FMN binding"/>
    <property type="evidence" value="ECO:0007669"/>
    <property type="project" value="UniProtKB-UniRule"/>
</dbReference>
<dbReference type="GO" id="GO:0070402">
    <property type="term" value="F:NADPH binding"/>
    <property type="evidence" value="ECO:0007669"/>
    <property type="project" value="UniProtKB-UniRule"/>
</dbReference>
<organism evidence="13 14">
    <name type="scientific">Paucilactobacillus vaccinostercus DSM 20634</name>
    <dbReference type="NCBI Taxonomy" id="1423813"/>
    <lineage>
        <taxon>Bacteria</taxon>
        <taxon>Bacillati</taxon>
        <taxon>Bacillota</taxon>
        <taxon>Bacilli</taxon>
        <taxon>Lactobacillales</taxon>
        <taxon>Lactobacillaceae</taxon>
        <taxon>Paucilactobacillus</taxon>
    </lineage>
</organism>
<feature type="binding site" evidence="11">
    <location>
        <begin position="67"/>
        <end position="69"/>
    </location>
    <ligand>
        <name>FMN</name>
        <dbReference type="ChEBI" id="CHEBI:58210"/>
    </ligand>
</feature>
<feature type="binding site" evidence="11">
    <location>
        <position position="97"/>
    </location>
    <ligand>
        <name>FMN</name>
        <dbReference type="ChEBI" id="CHEBI:58210"/>
    </ligand>
</feature>
<comment type="similarity">
    <text evidence="11">Belongs to the IPP isomerase type 2 family.</text>
</comment>
<dbReference type="EMBL" id="AYYY01000005">
    <property type="protein sequence ID" value="KRM62600.1"/>
    <property type="molecule type" value="Genomic_DNA"/>
</dbReference>
<comment type="catalytic activity">
    <reaction evidence="11">
        <text>isopentenyl diphosphate = dimethylallyl diphosphate</text>
        <dbReference type="Rhea" id="RHEA:23284"/>
        <dbReference type="ChEBI" id="CHEBI:57623"/>
        <dbReference type="ChEBI" id="CHEBI:128769"/>
        <dbReference type="EC" id="5.3.3.2"/>
    </reaction>
</comment>
<feature type="binding site" evidence="11">
    <location>
        <position position="217"/>
    </location>
    <ligand>
        <name>FMN</name>
        <dbReference type="ChEBI" id="CHEBI:58210"/>
    </ligand>
</feature>
<comment type="cofactor">
    <cofactor evidence="11">
        <name>NADPH</name>
        <dbReference type="ChEBI" id="CHEBI:57783"/>
    </cofactor>
</comment>
<dbReference type="Gene3D" id="3.20.20.70">
    <property type="entry name" value="Aldolase class I"/>
    <property type="match status" value="1"/>
</dbReference>
<dbReference type="GO" id="GO:0000287">
    <property type="term" value="F:magnesium ion binding"/>
    <property type="evidence" value="ECO:0007669"/>
    <property type="project" value="UniProtKB-UniRule"/>
</dbReference>
<dbReference type="InterPro" id="IPR011179">
    <property type="entry name" value="IPdP_isomerase"/>
</dbReference>
<evidence type="ECO:0000313" key="14">
    <source>
        <dbReference type="Proteomes" id="UP000051733"/>
    </source>
</evidence>
<evidence type="ECO:0000256" key="11">
    <source>
        <dbReference type="HAMAP-Rule" id="MF_00354"/>
    </source>
</evidence>
<dbReference type="Pfam" id="PF01070">
    <property type="entry name" value="FMN_dh"/>
    <property type="match status" value="1"/>
</dbReference>
<dbReference type="InterPro" id="IPR000262">
    <property type="entry name" value="FMN-dep_DH"/>
</dbReference>
<feature type="binding site" evidence="11">
    <location>
        <position position="126"/>
    </location>
    <ligand>
        <name>FMN</name>
        <dbReference type="ChEBI" id="CHEBI:58210"/>
    </ligand>
</feature>
<sequence length="348" mass="38627">MESQHAQRKNEHISLAEKLYGISHQNHPFDGVRIIHQSLPELSIQDVTLTSALTETIQLSAPFYIEAMTGGSELSLKLNQQLARIAADCDLAMACGSQSVALKHPDGIDSFRVLRQENPNGVLIANISAAASPEQVKTVVQMIDANAVELHLNVAQELVMPEGERSFRWLDNINEIVQRTDVPVIVKEVGFGMSQETIQQLINTGVKNINVSGRGGTNFARIENRRNHENDFDDLADWGQTTPESLLESQRFQKEAHVIASGGIVTPLDVIKCGNLGAQAVGVAGYFLNKLIREGDDALIQTINNWRVEIERVLLLCGCRQFNELTKVPHVLSNELQSYFEQRNTRND</sequence>
<dbReference type="OrthoDB" id="9795032at2"/>
<dbReference type="EC" id="5.3.3.2" evidence="11"/>
<feature type="domain" description="FMN-dependent dehydrogenase" evidence="12">
    <location>
        <begin position="154"/>
        <end position="327"/>
    </location>
</feature>
<dbReference type="PANTHER" id="PTHR43665:SF1">
    <property type="entry name" value="ISOPENTENYL-DIPHOSPHATE DELTA-ISOMERASE"/>
    <property type="match status" value="1"/>
</dbReference>
<feature type="binding site" evidence="11">
    <location>
        <position position="156"/>
    </location>
    <ligand>
        <name>substrate</name>
    </ligand>
</feature>
<evidence type="ECO:0000256" key="5">
    <source>
        <dbReference type="ARBA" id="ARBA00022723"/>
    </source>
</evidence>
<dbReference type="CDD" id="cd02811">
    <property type="entry name" value="IDI-2_FMN"/>
    <property type="match status" value="1"/>
</dbReference>
<keyword evidence="6 11" id="KW-0460">Magnesium</keyword>
<comment type="cofactor">
    <cofactor evidence="1 11">
        <name>FMN</name>
        <dbReference type="ChEBI" id="CHEBI:58210"/>
    </cofactor>
</comment>
<evidence type="ECO:0000256" key="9">
    <source>
        <dbReference type="ARBA" id="ARBA00023235"/>
    </source>
</evidence>
<keyword evidence="4 11" id="KW-0288">FMN</keyword>
<dbReference type="GO" id="GO:0004452">
    <property type="term" value="F:isopentenyl-diphosphate delta-isomerase activity"/>
    <property type="evidence" value="ECO:0007669"/>
    <property type="project" value="UniProtKB-UniRule"/>
</dbReference>
<dbReference type="PATRIC" id="fig|1423813.3.peg.2216"/>
<keyword evidence="2 11" id="KW-0963">Cytoplasm</keyword>
<comment type="cofactor">
    <cofactor evidence="11">
        <name>Mg(2+)</name>
        <dbReference type="ChEBI" id="CHEBI:18420"/>
    </cofactor>
</comment>
<evidence type="ECO:0000256" key="7">
    <source>
        <dbReference type="ARBA" id="ARBA00022857"/>
    </source>
</evidence>
<accession>A0A0R2A5Q7</accession>
<dbReference type="NCBIfam" id="TIGR02151">
    <property type="entry name" value="IPP_isom_2"/>
    <property type="match status" value="1"/>
</dbReference>
<comment type="subunit">
    <text evidence="10 11">Homooctamer. Dimer of tetramers.</text>
</comment>
<dbReference type="AlphaFoldDB" id="A0A0R2A5Q7"/>
<evidence type="ECO:0000256" key="8">
    <source>
        <dbReference type="ARBA" id="ARBA00023229"/>
    </source>
</evidence>
<keyword evidence="5 11" id="KW-0479">Metal-binding</keyword>
<keyword evidence="14" id="KW-1185">Reference proteome</keyword>
<keyword evidence="8 11" id="KW-0414">Isoprene biosynthesis</keyword>
<feature type="binding site" evidence="11">
    <location>
        <position position="157"/>
    </location>
    <ligand>
        <name>Mg(2+)</name>
        <dbReference type="ChEBI" id="CHEBI:18420"/>
    </ligand>
</feature>
<dbReference type="SUPFAM" id="SSF51395">
    <property type="entry name" value="FMN-linked oxidoreductases"/>
    <property type="match status" value="1"/>
</dbReference>
<evidence type="ECO:0000256" key="2">
    <source>
        <dbReference type="ARBA" id="ARBA00022490"/>
    </source>
</evidence>
<keyword evidence="3 11" id="KW-0285">Flavoprotein</keyword>
<dbReference type="STRING" id="1423813.FC26_GL002177"/>
<comment type="caution">
    <text evidence="13">The sequence shown here is derived from an EMBL/GenBank/DDBJ whole genome shotgun (WGS) entry which is preliminary data.</text>
</comment>
<feature type="binding site" evidence="11">
    <location>
        <position position="187"/>
    </location>
    <ligand>
        <name>FMN</name>
        <dbReference type="ChEBI" id="CHEBI:58210"/>
    </ligand>
</feature>
<gene>
    <name evidence="11" type="primary">fni</name>
    <name evidence="13" type="ORF">FC26_GL002177</name>
</gene>
<dbReference type="PANTHER" id="PTHR43665">
    <property type="entry name" value="ISOPENTENYL-DIPHOSPHATE DELTA-ISOMERASE"/>
    <property type="match status" value="1"/>
</dbReference>
<comment type="function">
    <text evidence="11">Involved in the biosynthesis of isoprenoids. Catalyzes the 1,3-allylic rearrangement of the homoallylic substrate isopentenyl (IPP) to its allylic isomer, dimethylallyl diphosphate (DMAPP).</text>
</comment>
<feature type="binding site" evidence="11">
    <location>
        <begin position="284"/>
        <end position="285"/>
    </location>
    <ligand>
        <name>FMN</name>
        <dbReference type="ChEBI" id="CHEBI:58210"/>
    </ligand>
</feature>
<comment type="subcellular location">
    <subcellularLocation>
        <location evidence="11">Cytoplasm</location>
    </subcellularLocation>
</comment>